<accession>A0A1Y1I7Z0</accession>
<evidence type="ECO:0000313" key="1">
    <source>
        <dbReference type="EMBL" id="GAQ84817.1"/>
    </source>
</evidence>
<reference evidence="1 2" key="1">
    <citation type="journal article" date="2014" name="Nat. Commun.">
        <title>Klebsormidium flaccidum genome reveals primary factors for plant terrestrial adaptation.</title>
        <authorList>
            <person name="Hori K."/>
            <person name="Maruyama F."/>
            <person name="Fujisawa T."/>
            <person name="Togashi T."/>
            <person name="Yamamoto N."/>
            <person name="Seo M."/>
            <person name="Sato S."/>
            <person name="Yamada T."/>
            <person name="Mori H."/>
            <person name="Tajima N."/>
            <person name="Moriyama T."/>
            <person name="Ikeuchi M."/>
            <person name="Watanabe M."/>
            <person name="Wada H."/>
            <person name="Kobayashi K."/>
            <person name="Saito M."/>
            <person name="Masuda T."/>
            <person name="Sasaki-Sekimoto Y."/>
            <person name="Mashiguchi K."/>
            <person name="Awai K."/>
            <person name="Shimojima M."/>
            <person name="Masuda S."/>
            <person name="Iwai M."/>
            <person name="Nobusawa T."/>
            <person name="Narise T."/>
            <person name="Kondo S."/>
            <person name="Saito H."/>
            <person name="Sato R."/>
            <person name="Murakawa M."/>
            <person name="Ihara Y."/>
            <person name="Oshima-Yamada Y."/>
            <person name="Ohtaka K."/>
            <person name="Satoh M."/>
            <person name="Sonobe K."/>
            <person name="Ishii M."/>
            <person name="Ohtani R."/>
            <person name="Kanamori-Sato M."/>
            <person name="Honoki R."/>
            <person name="Miyazaki D."/>
            <person name="Mochizuki H."/>
            <person name="Umetsu J."/>
            <person name="Higashi K."/>
            <person name="Shibata D."/>
            <person name="Kamiya Y."/>
            <person name="Sato N."/>
            <person name="Nakamura Y."/>
            <person name="Tabata S."/>
            <person name="Ida S."/>
            <person name="Kurokawa K."/>
            <person name="Ohta H."/>
        </authorList>
    </citation>
    <scope>NUCLEOTIDE SEQUENCE [LARGE SCALE GENOMIC DNA]</scope>
    <source>
        <strain evidence="1 2">NIES-2285</strain>
    </source>
</reference>
<keyword evidence="2" id="KW-1185">Reference proteome</keyword>
<gene>
    <name evidence="1" type="ORF">KFL_002070125</name>
</gene>
<dbReference type="Proteomes" id="UP000054558">
    <property type="component" value="Unassembled WGS sequence"/>
</dbReference>
<sequence length="430" mass="47664">MPGRNDEYLVQPQTIGRDSATWSFPGGGRLILSLDLKDGTCNVVPEHVPADASFIKDAWTASSEWRGSNSTHNFDLIYKLDTGFVKLKEKDALPDPYILTITPDAARERYEHIGERIPSALVLYRLLCLFPSLDVPTYDWYKCLWDFLLTHEATGFRLKIWEHKAALHAMVFWTDTPGPAPECFQADACAFLELLLSDECRHPCGVVAGSIDPAVLDNSTAAALEPRRYMVDPSQIVRDRLTPDDVVAARAVRDKWKALEEPDSAPQDGTGRLDVRFGPAATTIILPDFGQELTAPANKRLKAETDPSTVPFCVTISSALLLYRLLGLFSLLDRETRYSNVLHYSSVQTPVEIIRPGFTDSVWHTEVRHMASASVVRFGDYRGAAAVWAATSAGADHEEKLKEDLVSLLELLCGDKCPHTYDEVVAGCIA</sequence>
<organism evidence="1 2">
    <name type="scientific">Klebsormidium nitens</name>
    <name type="common">Green alga</name>
    <name type="synonym">Ulothrix nitens</name>
    <dbReference type="NCBI Taxonomy" id="105231"/>
    <lineage>
        <taxon>Eukaryota</taxon>
        <taxon>Viridiplantae</taxon>
        <taxon>Streptophyta</taxon>
        <taxon>Klebsormidiophyceae</taxon>
        <taxon>Klebsormidiales</taxon>
        <taxon>Klebsormidiaceae</taxon>
        <taxon>Klebsormidium</taxon>
    </lineage>
</organism>
<dbReference type="OrthoDB" id="2095648at2759"/>
<evidence type="ECO:0000313" key="2">
    <source>
        <dbReference type="Proteomes" id="UP000054558"/>
    </source>
</evidence>
<protein>
    <submittedName>
        <fullName evidence="1">Uncharacterized protein</fullName>
    </submittedName>
</protein>
<dbReference type="AlphaFoldDB" id="A0A1Y1I7Z0"/>
<proteinExistence type="predicted"/>
<dbReference type="EMBL" id="DF237156">
    <property type="protein sequence ID" value="GAQ84817.1"/>
    <property type="molecule type" value="Genomic_DNA"/>
</dbReference>
<name>A0A1Y1I7Z0_KLENI</name>